<evidence type="ECO:0008006" key="3">
    <source>
        <dbReference type="Google" id="ProtNLM"/>
    </source>
</evidence>
<feature type="non-terminal residue" evidence="1">
    <location>
        <position position="1"/>
    </location>
</feature>
<name>A0ABQ5S530_9CHLO</name>
<protein>
    <recommendedName>
        <fullName evidence="3">SRCR domain-containing protein</fullName>
    </recommendedName>
</protein>
<organism evidence="1 2">
    <name type="scientific">Volvox africanus</name>
    <dbReference type="NCBI Taxonomy" id="51714"/>
    <lineage>
        <taxon>Eukaryota</taxon>
        <taxon>Viridiplantae</taxon>
        <taxon>Chlorophyta</taxon>
        <taxon>core chlorophytes</taxon>
        <taxon>Chlorophyceae</taxon>
        <taxon>CS clade</taxon>
        <taxon>Chlamydomonadales</taxon>
        <taxon>Volvocaceae</taxon>
        <taxon>Volvox</taxon>
    </lineage>
</organism>
<dbReference type="EMBL" id="BSDZ01000021">
    <property type="protein sequence ID" value="GLI64995.1"/>
    <property type="molecule type" value="Genomic_DNA"/>
</dbReference>
<proteinExistence type="predicted"/>
<feature type="non-terminal residue" evidence="1">
    <location>
        <position position="99"/>
    </location>
</feature>
<evidence type="ECO:0000313" key="1">
    <source>
        <dbReference type="EMBL" id="GLI64995.1"/>
    </source>
</evidence>
<evidence type="ECO:0000313" key="2">
    <source>
        <dbReference type="Proteomes" id="UP001165090"/>
    </source>
</evidence>
<reference evidence="1 2" key="1">
    <citation type="journal article" date="2023" name="IScience">
        <title>Expanded male sex-determining region conserved during the evolution of homothallism in the green alga Volvox.</title>
        <authorList>
            <person name="Yamamoto K."/>
            <person name="Matsuzaki R."/>
            <person name="Mahakham W."/>
            <person name="Heman W."/>
            <person name="Sekimoto H."/>
            <person name="Kawachi M."/>
            <person name="Minakuchi Y."/>
            <person name="Toyoda A."/>
            <person name="Nozaki H."/>
        </authorList>
    </citation>
    <scope>NUCLEOTIDE SEQUENCE [LARGE SCALE GENOMIC DNA]</scope>
    <source>
        <strain evidence="1 2">NIES-4468</strain>
    </source>
</reference>
<keyword evidence="2" id="KW-1185">Reference proteome</keyword>
<dbReference type="Proteomes" id="UP001165090">
    <property type="component" value="Unassembled WGS sequence"/>
</dbReference>
<gene>
    <name evidence="1" type="ORF">VaNZ11_008420</name>
</gene>
<comment type="caution">
    <text evidence="1">The sequence shown here is derived from an EMBL/GenBank/DDBJ whole genome shotgun (WGS) entry which is preliminary data.</text>
</comment>
<sequence length="99" mass="10215">MADAAEAQHGVLHASNAAAALAADGEGCCVVLRSRDGRWEVLPSCNWTSFAACRRNAGPQHVPGADAWAIGPLEPAGGATARCPPGYLPSAPHTARENW</sequence>
<accession>A0ABQ5S530</accession>